<protein>
    <submittedName>
        <fullName evidence="2">Uncharacterized protein</fullName>
    </submittedName>
</protein>
<evidence type="ECO:0000313" key="2">
    <source>
        <dbReference type="EMBL" id="EFO19632.1"/>
    </source>
</evidence>
<dbReference type="RefSeq" id="XP_003144439.1">
    <property type="nucleotide sequence ID" value="XM_003144391.1"/>
</dbReference>
<keyword evidence="1" id="KW-0472">Membrane</keyword>
<organism evidence="2">
    <name type="scientific">Loa loa</name>
    <name type="common">Eye worm</name>
    <name type="synonym">Filaria loa</name>
    <dbReference type="NCBI Taxonomy" id="7209"/>
    <lineage>
        <taxon>Eukaryota</taxon>
        <taxon>Metazoa</taxon>
        <taxon>Ecdysozoa</taxon>
        <taxon>Nematoda</taxon>
        <taxon>Chromadorea</taxon>
        <taxon>Rhabditida</taxon>
        <taxon>Spirurina</taxon>
        <taxon>Spiruromorpha</taxon>
        <taxon>Filarioidea</taxon>
        <taxon>Onchocercidae</taxon>
        <taxon>Loa</taxon>
    </lineage>
</organism>
<feature type="transmembrane region" description="Helical" evidence="1">
    <location>
        <begin position="77"/>
        <end position="96"/>
    </location>
</feature>
<dbReference type="InParanoid" id="A0A1S0TSZ5"/>
<evidence type="ECO:0000256" key="1">
    <source>
        <dbReference type="SAM" id="Phobius"/>
    </source>
</evidence>
<dbReference type="CTD" id="9946291"/>
<dbReference type="KEGG" id="loa:LOAG_08861"/>
<gene>
    <name evidence="2" type="ORF">LOAG_08861</name>
</gene>
<dbReference type="GeneID" id="9946291"/>
<name>A0A1S0TSZ5_LOALO</name>
<accession>A0A1S0TSZ5</accession>
<keyword evidence="1" id="KW-0812">Transmembrane</keyword>
<reference evidence="2" key="1">
    <citation type="submission" date="2012-04" db="EMBL/GenBank/DDBJ databases">
        <title>The Genome Sequence of Loa loa.</title>
        <authorList>
            <consortium name="The Broad Institute Genome Sequencing Platform"/>
            <consortium name="Broad Institute Genome Sequencing Center for Infectious Disease"/>
            <person name="Nutman T.B."/>
            <person name="Fink D.L."/>
            <person name="Russ C."/>
            <person name="Young S."/>
            <person name="Zeng Q."/>
            <person name="Gargeya S."/>
            <person name="Alvarado L."/>
            <person name="Berlin A."/>
            <person name="Chapman S.B."/>
            <person name="Chen Z."/>
            <person name="Freedman E."/>
            <person name="Gellesch M."/>
            <person name="Goldberg J."/>
            <person name="Griggs A."/>
            <person name="Gujja S."/>
            <person name="Heilman E.R."/>
            <person name="Heiman D."/>
            <person name="Howarth C."/>
            <person name="Mehta T."/>
            <person name="Neiman D."/>
            <person name="Pearson M."/>
            <person name="Roberts A."/>
            <person name="Saif S."/>
            <person name="Shea T."/>
            <person name="Shenoy N."/>
            <person name="Sisk P."/>
            <person name="Stolte C."/>
            <person name="Sykes S."/>
            <person name="White J."/>
            <person name="Yandava C."/>
            <person name="Haas B."/>
            <person name="Henn M.R."/>
            <person name="Nusbaum C."/>
            <person name="Birren B."/>
        </authorList>
    </citation>
    <scope>NUCLEOTIDE SEQUENCE [LARGE SCALE GENOMIC DNA]</scope>
</reference>
<dbReference type="EMBL" id="JH712101">
    <property type="protein sequence ID" value="EFO19632.1"/>
    <property type="molecule type" value="Genomic_DNA"/>
</dbReference>
<sequence>MKSASNLSNNITPARARHIIAARIASRRENHYSSIELRLFNSSNGHSTNSCCLRNLERNGKQLIITSYIPYYPPKALIIPSYFGVLVMVCVACYIYNIPPLINLTTISQAMDNEALF</sequence>
<dbReference type="AlphaFoldDB" id="A0A1S0TSZ5"/>
<proteinExistence type="predicted"/>
<keyword evidence="1" id="KW-1133">Transmembrane helix</keyword>